<organism evidence="2 3">
    <name type="scientific">Aldrovandia affinis</name>
    <dbReference type="NCBI Taxonomy" id="143900"/>
    <lineage>
        <taxon>Eukaryota</taxon>
        <taxon>Metazoa</taxon>
        <taxon>Chordata</taxon>
        <taxon>Craniata</taxon>
        <taxon>Vertebrata</taxon>
        <taxon>Euteleostomi</taxon>
        <taxon>Actinopterygii</taxon>
        <taxon>Neopterygii</taxon>
        <taxon>Teleostei</taxon>
        <taxon>Notacanthiformes</taxon>
        <taxon>Halosauridae</taxon>
        <taxon>Aldrovandia</taxon>
    </lineage>
</organism>
<dbReference type="EMBL" id="JAINUG010000022">
    <property type="protein sequence ID" value="KAJ8411500.1"/>
    <property type="molecule type" value="Genomic_DNA"/>
</dbReference>
<reference evidence="2" key="1">
    <citation type="journal article" date="2023" name="Science">
        <title>Genome structures resolve the early diversification of teleost fishes.</title>
        <authorList>
            <person name="Parey E."/>
            <person name="Louis A."/>
            <person name="Montfort J."/>
            <person name="Bouchez O."/>
            <person name="Roques C."/>
            <person name="Iampietro C."/>
            <person name="Lluch J."/>
            <person name="Castinel A."/>
            <person name="Donnadieu C."/>
            <person name="Desvignes T."/>
            <person name="Floi Bucao C."/>
            <person name="Jouanno E."/>
            <person name="Wen M."/>
            <person name="Mejri S."/>
            <person name="Dirks R."/>
            <person name="Jansen H."/>
            <person name="Henkel C."/>
            <person name="Chen W.J."/>
            <person name="Zahm M."/>
            <person name="Cabau C."/>
            <person name="Klopp C."/>
            <person name="Thompson A.W."/>
            <person name="Robinson-Rechavi M."/>
            <person name="Braasch I."/>
            <person name="Lecointre G."/>
            <person name="Bobe J."/>
            <person name="Postlethwait J.H."/>
            <person name="Berthelot C."/>
            <person name="Roest Crollius H."/>
            <person name="Guiguen Y."/>
        </authorList>
    </citation>
    <scope>NUCLEOTIDE SEQUENCE</scope>
    <source>
        <strain evidence="2">NC1722</strain>
    </source>
</reference>
<dbReference type="Proteomes" id="UP001221898">
    <property type="component" value="Unassembled WGS sequence"/>
</dbReference>
<name>A0AAD7SZ88_9TELE</name>
<feature type="region of interest" description="Disordered" evidence="1">
    <location>
        <begin position="40"/>
        <end position="78"/>
    </location>
</feature>
<evidence type="ECO:0000256" key="1">
    <source>
        <dbReference type="SAM" id="MobiDB-lite"/>
    </source>
</evidence>
<comment type="caution">
    <text evidence="2">The sequence shown here is derived from an EMBL/GenBank/DDBJ whole genome shotgun (WGS) entry which is preliminary data.</text>
</comment>
<gene>
    <name evidence="2" type="ORF">AAFF_G00163080</name>
</gene>
<dbReference type="AlphaFoldDB" id="A0AAD7SZ88"/>
<protein>
    <submittedName>
        <fullName evidence="2">Uncharacterized protein</fullName>
    </submittedName>
</protein>
<accession>A0AAD7SZ88</accession>
<evidence type="ECO:0000313" key="2">
    <source>
        <dbReference type="EMBL" id="KAJ8411500.1"/>
    </source>
</evidence>
<keyword evidence="3" id="KW-1185">Reference proteome</keyword>
<proteinExistence type="predicted"/>
<sequence>MAYVIRLFKWGQQQRYPLRHMNAQGARTGRAARWESLAPSAAVENPQRGSHGVFPSAGRIMNRSKRSADNGPGDLPIPKIQFVKGREKKVLNERSEVTINPQHVALSSRQFRYFN</sequence>
<evidence type="ECO:0000313" key="3">
    <source>
        <dbReference type="Proteomes" id="UP001221898"/>
    </source>
</evidence>